<evidence type="ECO:0000313" key="3">
    <source>
        <dbReference type="EMBL" id="KAF5347482.1"/>
    </source>
</evidence>
<dbReference type="AlphaFoldDB" id="A0A8H5CVL6"/>
<comment type="caution">
    <text evidence="3">The sequence shown here is derived from an EMBL/GenBank/DDBJ whole genome shotgun (WGS) entry which is preliminary data.</text>
</comment>
<sequence length="195" mass="21783">MCASSLNHAPSQASGTTSFGVRDSMRQAESGDEWVHIGDVKWGGEVQVRREGAEGRGVLGLGLGLEGQGRVRVLVVVVNNLRKRGGDITRMKDMKFQALMYTIEHPAIDHWSTDAKGRRIPSISNADRQNLQEHSDALEEQIQKFEVQSQSEVVDESHLEAEMREMLARMDMLTRKMVRVLVPAYDSENSSEFGD</sequence>
<evidence type="ECO:0000313" key="4">
    <source>
        <dbReference type="Proteomes" id="UP000559256"/>
    </source>
</evidence>
<keyword evidence="4" id="KW-1185">Reference proteome</keyword>
<protein>
    <submittedName>
        <fullName evidence="3">Uncharacterized protein</fullName>
    </submittedName>
</protein>
<gene>
    <name evidence="3" type="ORF">D9758_015048</name>
</gene>
<accession>A0A8H5CVL6</accession>
<proteinExistence type="predicted"/>
<evidence type="ECO:0000256" key="1">
    <source>
        <dbReference type="SAM" id="Coils"/>
    </source>
</evidence>
<feature type="compositionally biased region" description="Polar residues" evidence="2">
    <location>
        <begin position="1"/>
        <end position="19"/>
    </location>
</feature>
<feature type="coiled-coil region" evidence="1">
    <location>
        <begin position="128"/>
        <end position="176"/>
    </location>
</feature>
<name>A0A8H5CVL6_9AGAR</name>
<keyword evidence="1" id="KW-0175">Coiled coil</keyword>
<organism evidence="3 4">
    <name type="scientific">Tetrapyrgos nigripes</name>
    <dbReference type="NCBI Taxonomy" id="182062"/>
    <lineage>
        <taxon>Eukaryota</taxon>
        <taxon>Fungi</taxon>
        <taxon>Dikarya</taxon>
        <taxon>Basidiomycota</taxon>
        <taxon>Agaricomycotina</taxon>
        <taxon>Agaricomycetes</taxon>
        <taxon>Agaricomycetidae</taxon>
        <taxon>Agaricales</taxon>
        <taxon>Marasmiineae</taxon>
        <taxon>Marasmiaceae</taxon>
        <taxon>Tetrapyrgos</taxon>
    </lineage>
</organism>
<dbReference type="Proteomes" id="UP000559256">
    <property type="component" value="Unassembled WGS sequence"/>
</dbReference>
<evidence type="ECO:0000256" key="2">
    <source>
        <dbReference type="SAM" id="MobiDB-lite"/>
    </source>
</evidence>
<feature type="region of interest" description="Disordered" evidence="2">
    <location>
        <begin position="1"/>
        <end position="21"/>
    </location>
</feature>
<dbReference type="EMBL" id="JAACJM010000094">
    <property type="protein sequence ID" value="KAF5347482.1"/>
    <property type="molecule type" value="Genomic_DNA"/>
</dbReference>
<reference evidence="3 4" key="1">
    <citation type="journal article" date="2020" name="ISME J.">
        <title>Uncovering the hidden diversity of litter-decomposition mechanisms in mushroom-forming fungi.</title>
        <authorList>
            <person name="Floudas D."/>
            <person name="Bentzer J."/>
            <person name="Ahren D."/>
            <person name="Johansson T."/>
            <person name="Persson P."/>
            <person name="Tunlid A."/>
        </authorList>
    </citation>
    <scope>NUCLEOTIDE SEQUENCE [LARGE SCALE GENOMIC DNA]</scope>
    <source>
        <strain evidence="3 4">CBS 291.85</strain>
    </source>
</reference>